<evidence type="ECO:0000256" key="1">
    <source>
        <dbReference type="SAM" id="MobiDB-lite"/>
    </source>
</evidence>
<dbReference type="Proteomes" id="UP001500928">
    <property type="component" value="Unassembled WGS sequence"/>
</dbReference>
<sequence length="70" mass="7483">MKAGPRTEPTPNRVSDARDTAQLAHRQDQHTAARVVAARATGVDDCVELLGMLGLAQTVGLPVIDPPLRR</sequence>
<evidence type="ECO:0000313" key="3">
    <source>
        <dbReference type="Proteomes" id="UP001500928"/>
    </source>
</evidence>
<dbReference type="EMBL" id="BAABHO010000024">
    <property type="protein sequence ID" value="GAA4793631.1"/>
    <property type="molecule type" value="Genomic_DNA"/>
</dbReference>
<dbReference type="RefSeq" id="WP_345416726.1">
    <property type="nucleotide sequence ID" value="NZ_BAABHO010000024.1"/>
</dbReference>
<reference evidence="3" key="1">
    <citation type="journal article" date="2019" name="Int. J. Syst. Evol. Microbiol.">
        <title>The Global Catalogue of Microorganisms (GCM) 10K type strain sequencing project: providing services to taxonomists for standard genome sequencing and annotation.</title>
        <authorList>
            <consortium name="The Broad Institute Genomics Platform"/>
            <consortium name="The Broad Institute Genome Sequencing Center for Infectious Disease"/>
            <person name="Wu L."/>
            <person name="Ma J."/>
        </authorList>
    </citation>
    <scope>NUCLEOTIDE SEQUENCE [LARGE SCALE GENOMIC DNA]</scope>
    <source>
        <strain evidence="3">JCM 17979</strain>
    </source>
</reference>
<organism evidence="2 3">
    <name type="scientific">Actinomycetospora chlora</name>
    <dbReference type="NCBI Taxonomy" id="663608"/>
    <lineage>
        <taxon>Bacteria</taxon>
        <taxon>Bacillati</taxon>
        <taxon>Actinomycetota</taxon>
        <taxon>Actinomycetes</taxon>
        <taxon>Pseudonocardiales</taxon>
        <taxon>Pseudonocardiaceae</taxon>
        <taxon>Actinomycetospora</taxon>
    </lineage>
</organism>
<feature type="compositionally biased region" description="Basic and acidic residues" evidence="1">
    <location>
        <begin position="15"/>
        <end position="28"/>
    </location>
</feature>
<feature type="region of interest" description="Disordered" evidence="1">
    <location>
        <begin position="1"/>
        <end position="28"/>
    </location>
</feature>
<protein>
    <submittedName>
        <fullName evidence="2">Uncharacterized protein</fullName>
    </submittedName>
</protein>
<name>A0ABP9BCX4_9PSEU</name>
<accession>A0ABP9BCX4</accession>
<evidence type="ECO:0000313" key="2">
    <source>
        <dbReference type="EMBL" id="GAA4793631.1"/>
    </source>
</evidence>
<proteinExistence type="predicted"/>
<gene>
    <name evidence="2" type="ORF">GCM10023200_31880</name>
</gene>
<comment type="caution">
    <text evidence="2">The sequence shown here is derived from an EMBL/GenBank/DDBJ whole genome shotgun (WGS) entry which is preliminary data.</text>
</comment>
<keyword evidence="3" id="KW-1185">Reference proteome</keyword>